<dbReference type="Proteomes" id="UP000053263">
    <property type="component" value="Unassembled WGS sequence"/>
</dbReference>
<protein>
    <submittedName>
        <fullName evidence="1">Uncharacterized protein</fullName>
    </submittedName>
</protein>
<sequence length="172" mass="19406">MNHRVSNLALNPDNGDLELSEPIKARSERSGLCRTFRCHIRRIDGTLLHMLARLPELSVTLQSLNGYCKERMAHMLWSGWETMADSGGTEESVHAQASSIPWYYGSHRCGRSWRWLPWAGRGAQASRCVNSGPQLQFMYSSARRVPIFMMSTIADNRGGLEIADSFFSRSTP</sequence>
<proteinExistence type="predicted"/>
<name>A0A0C9T9L7_PLICR</name>
<organism evidence="1 2">
    <name type="scientific">Plicaturopsis crispa FD-325 SS-3</name>
    <dbReference type="NCBI Taxonomy" id="944288"/>
    <lineage>
        <taxon>Eukaryota</taxon>
        <taxon>Fungi</taxon>
        <taxon>Dikarya</taxon>
        <taxon>Basidiomycota</taxon>
        <taxon>Agaricomycotina</taxon>
        <taxon>Agaricomycetes</taxon>
        <taxon>Agaricomycetidae</taxon>
        <taxon>Amylocorticiales</taxon>
        <taxon>Amylocorticiaceae</taxon>
        <taxon>Plicatura</taxon>
        <taxon>Plicaturopsis crispa</taxon>
    </lineage>
</organism>
<gene>
    <name evidence="1" type="ORF">PLICRDRAFT_349042</name>
</gene>
<dbReference type="EMBL" id="KN832569">
    <property type="protein sequence ID" value="KII84958.1"/>
    <property type="molecule type" value="Genomic_DNA"/>
</dbReference>
<accession>A0A0C9T9L7</accession>
<reference evidence="1 2" key="1">
    <citation type="submission" date="2014-06" db="EMBL/GenBank/DDBJ databases">
        <title>Evolutionary Origins and Diversification of the Mycorrhizal Mutualists.</title>
        <authorList>
            <consortium name="DOE Joint Genome Institute"/>
            <consortium name="Mycorrhizal Genomics Consortium"/>
            <person name="Kohler A."/>
            <person name="Kuo A."/>
            <person name="Nagy L.G."/>
            <person name="Floudas D."/>
            <person name="Copeland A."/>
            <person name="Barry K.W."/>
            <person name="Cichocki N."/>
            <person name="Veneault-Fourrey C."/>
            <person name="LaButti K."/>
            <person name="Lindquist E.A."/>
            <person name="Lipzen A."/>
            <person name="Lundell T."/>
            <person name="Morin E."/>
            <person name="Murat C."/>
            <person name="Riley R."/>
            <person name="Ohm R."/>
            <person name="Sun H."/>
            <person name="Tunlid A."/>
            <person name="Henrissat B."/>
            <person name="Grigoriev I.V."/>
            <person name="Hibbett D.S."/>
            <person name="Martin F."/>
        </authorList>
    </citation>
    <scope>NUCLEOTIDE SEQUENCE [LARGE SCALE GENOMIC DNA]</scope>
    <source>
        <strain evidence="1 2">FD-325 SS-3</strain>
    </source>
</reference>
<keyword evidence="2" id="KW-1185">Reference proteome</keyword>
<dbReference type="AlphaFoldDB" id="A0A0C9T9L7"/>
<dbReference type="HOGENOM" id="CLU_1555909_0_0_1"/>
<evidence type="ECO:0000313" key="2">
    <source>
        <dbReference type="Proteomes" id="UP000053263"/>
    </source>
</evidence>
<evidence type="ECO:0000313" key="1">
    <source>
        <dbReference type="EMBL" id="KII84958.1"/>
    </source>
</evidence>